<dbReference type="PANTHER" id="PTHR30570">
    <property type="entry name" value="PERIPLASMIC PHOSPHATE BINDING COMPONENT OF PHOSPHATE ABC TRANSPORTER"/>
    <property type="match status" value="1"/>
</dbReference>
<evidence type="ECO:0000313" key="4">
    <source>
        <dbReference type="EMBL" id="QPC43567.1"/>
    </source>
</evidence>
<reference evidence="4 5" key="1">
    <citation type="submission" date="2020-06" db="EMBL/GenBank/DDBJ databases">
        <title>Genome sequence of 2 isolates from Red Sea Mangroves.</title>
        <authorList>
            <person name="Sefrji F."/>
            <person name="Michoud G."/>
            <person name="Merlino G."/>
            <person name="Daffonchio D."/>
        </authorList>
    </citation>
    <scope>NUCLEOTIDE SEQUENCE [LARGE SCALE GENOMIC DNA]</scope>
    <source>
        <strain evidence="4 5">R1DC25</strain>
    </source>
</reference>
<feature type="domain" description="PBP" evidence="3">
    <location>
        <begin position="27"/>
        <end position="311"/>
    </location>
</feature>
<dbReference type="Proteomes" id="UP000593594">
    <property type="component" value="Chromosome"/>
</dbReference>
<dbReference type="KEGG" id="kmn:HW532_13220"/>
<feature type="chain" id="PRO_5032931059" evidence="2">
    <location>
        <begin position="33"/>
        <end position="353"/>
    </location>
</feature>
<dbReference type="SUPFAM" id="SSF53850">
    <property type="entry name" value="Periplasmic binding protein-like II"/>
    <property type="match status" value="1"/>
</dbReference>
<proteinExistence type="predicted"/>
<organism evidence="4 5">
    <name type="scientific">Kaustia mangrovi</name>
    <dbReference type="NCBI Taxonomy" id="2593653"/>
    <lineage>
        <taxon>Bacteria</taxon>
        <taxon>Pseudomonadati</taxon>
        <taxon>Pseudomonadota</taxon>
        <taxon>Alphaproteobacteria</taxon>
        <taxon>Hyphomicrobiales</taxon>
        <taxon>Parvibaculaceae</taxon>
        <taxon>Kaustia</taxon>
    </lineage>
</organism>
<keyword evidence="5" id="KW-1185">Reference proteome</keyword>
<dbReference type="PANTHER" id="PTHR30570:SF1">
    <property type="entry name" value="PHOSPHATE-BINDING PROTEIN PSTS"/>
    <property type="match status" value="1"/>
</dbReference>
<accession>A0A7S8C596</accession>
<evidence type="ECO:0000313" key="5">
    <source>
        <dbReference type="Proteomes" id="UP000593594"/>
    </source>
</evidence>
<dbReference type="AlphaFoldDB" id="A0A7S8C596"/>
<protein>
    <submittedName>
        <fullName evidence="4">Substrate-binding domain-containing protein</fullName>
    </submittedName>
</protein>
<dbReference type="Pfam" id="PF12849">
    <property type="entry name" value="PBP_like_2"/>
    <property type="match status" value="1"/>
</dbReference>
<dbReference type="InterPro" id="IPR050811">
    <property type="entry name" value="Phosphate_ABC_transporter"/>
</dbReference>
<keyword evidence="1 2" id="KW-0732">Signal</keyword>
<dbReference type="InterPro" id="IPR024370">
    <property type="entry name" value="PBP_domain"/>
</dbReference>
<sequence length="353" mass="37603">MTQGRLLVKTKALTLGVVLGAAALFSAGQAMARDTIQIAGSSTVLPFASIVAEEFGAAFPDYPTPVVGSGGSSGGLRQFCEGAGENTIDIANASRRIRAKEVKACNESGVKDIYEIRIGYDGIVFATNADQGDFALKPIQIYKAIASKVPQDGKMVDNPYTKWSDIDSALPDQEINLVIPASNHGTREVFEEKVILPGCEAAGLPEMGEDEMEAACLSFRQERVVEISGDYTETLARLQANPSSVGVFGLSFYDQNRDTLKVATIDGITPSLETIASGDYPVSRPLFFYVKGEHLDAVPGIADYVAFFLSDQMAGSGGRLEEAGLIPAPEEEREKVLKNFEDGVAISASDVQG</sequence>
<name>A0A7S8C596_9HYPH</name>
<evidence type="ECO:0000256" key="1">
    <source>
        <dbReference type="ARBA" id="ARBA00022729"/>
    </source>
</evidence>
<evidence type="ECO:0000259" key="3">
    <source>
        <dbReference type="Pfam" id="PF12849"/>
    </source>
</evidence>
<feature type="signal peptide" evidence="2">
    <location>
        <begin position="1"/>
        <end position="32"/>
    </location>
</feature>
<gene>
    <name evidence="4" type="ORF">HW532_13220</name>
</gene>
<dbReference type="Gene3D" id="3.40.190.10">
    <property type="entry name" value="Periplasmic binding protein-like II"/>
    <property type="match status" value="2"/>
</dbReference>
<evidence type="ECO:0000256" key="2">
    <source>
        <dbReference type="SAM" id="SignalP"/>
    </source>
</evidence>
<dbReference type="EMBL" id="CP058214">
    <property type="protein sequence ID" value="QPC43567.1"/>
    <property type="molecule type" value="Genomic_DNA"/>
</dbReference>